<dbReference type="GO" id="GO:0003968">
    <property type="term" value="F:RNA-directed RNA polymerase activity"/>
    <property type="evidence" value="ECO:0007669"/>
    <property type="project" value="UniProtKB-KW"/>
</dbReference>
<feature type="compositionally biased region" description="Polar residues" evidence="2">
    <location>
        <begin position="117"/>
        <end position="133"/>
    </location>
</feature>
<reference evidence="4" key="1">
    <citation type="submission" date="2023-06" db="EMBL/GenBank/DDBJ databases">
        <title>Genome-scale phylogeny and comparative genomics of the fungal order Sordariales.</title>
        <authorList>
            <consortium name="Lawrence Berkeley National Laboratory"/>
            <person name="Hensen N."/>
            <person name="Bonometti L."/>
            <person name="Westerberg I."/>
            <person name="Brannstrom I.O."/>
            <person name="Guillou S."/>
            <person name="Cros-Aarteil S."/>
            <person name="Calhoun S."/>
            <person name="Haridas S."/>
            <person name="Kuo A."/>
            <person name="Mondo S."/>
            <person name="Pangilinan J."/>
            <person name="Riley R."/>
            <person name="Labutti K."/>
            <person name="Andreopoulos B."/>
            <person name="Lipzen A."/>
            <person name="Chen C."/>
            <person name="Yanf M."/>
            <person name="Daum C."/>
            <person name="Ng V."/>
            <person name="Clum A."/>
            <person name="Steindorff A."/>
            <person name="Ohm R."/>
            <person name="Martin F."/>
            <person name="Silar P."/>
            <person name="Natvig D."/>
            <person name="Lalanne C."/>
            <person name="Gautier V."/>
            <person name="Ament-Velasquez S.L."/>
            <person name="Kruys A."/>
            <person name="Hutchinson M.I."/>
            <person name="Powell A.J."/>
            <person name="Barry K."/>
            <person name="Miller A.N."/>
            <person name="Grigoriev I.V."/>
            <person name="Debuchy R."/>
            <person name="Gladieux P."/>
            <person name="Thoren M.H."/>
            <person name="Johannesson H."/>
        </authorList>
    </citation>
    <scope>NUCLEOTIDE SEQUENCE</scope>
    <source>
        <strain evidence="4">CBS 606.72</strain>
    </source>
</reference>
<comment type="similarity">
    <text evidence="1">Belongs to the RdRP family.</text>
</comment>
<sequence length="1207" mass="134860">MAVRPRLSAVSTGSTDYYSIEEIVISDDDDDDDNDEPVAIAPPRDSNVTPKPTQWAVAPPPPKPTTNTTKASFAAPPVPSTPSTRARTIPAKNIATPSRAPVTPSRPVATPAASARTPVTPSSRQIATPSAQTPVATIRKRLTGIWPSFPEWLHEAPMAVAWEMMRIGVHCKVDLSTLDGMQYNKEWATPRGIEKMWEDLRAYDKEHPLITNDDSLVALRFKTFPAKPADDIFAAALTDGFEFAGNTVVMVASLDYSPKSWGPLYLLDMKPLKFEKGCRLTRRFGPDRFLEVLIASPTGYGTAHAKIDGAAEAIIDWLTLKPHPLAGRKWRAFYTKSAGFRDPTKTDDTLLPASQMAKKIGTERVHLFAETGYGFKRAPSQDQDADFVVPVDETSASRTDFMASQMLDWLLDFKNNTDQPFLKLFSRISLGLTKTTPTVTFLPDHLVPEGESKQLLHQVEDILSPTGQVMNDGCGRMSLGTARLIRDYLGLQEIPSAVQGRIGSAKGMWIRDVDDPGQDLDNIWIETFPSQRKWVCDFEDPLQRTLEIKDVSRELSSANLNLQFLPVLEDRAVDKKKMRKTLGDRLRRELMRVFEAQDNAFSSPVHFKQWLAHFSTRKRRANIGYVPMLGGIPESKEELMHMMLDGGFVPKDSLYMVETALKLQQQLCEDLRTKMKISVGCSTYAYMCPDFTRTVPEGEAHLAFSNKFHAEDQDAFFTLLTKCDLLVARAPAHHPSDVQRVKAVFRHDLHCVQNVILFSIKGNVPLADKLSGGDYDGDLAWVCWDQEIVENFQNAEVPVQPDLSEHLVKDKRRFVDLIPAPADKETSKLDNVLFYSEPNTHGAARGPAALTTATYEMVNKSFQFAMLPDYLGICTNYKEKICYHRGNVNDEVALLLSTLVGQLVDAAKQGTKFTDATWKTLRTQLGPMQLPDPAYKTENRTFNVPVEQMHIIDYLKFIVAIPAIKSHLNALQIKLNPSASPRKGLSPSSLNEPKRTHYDADLTKLCNNFDDLGKTSSTFQNIHLRLKEALGELFEAWQRSARNPMSNDTSSSSANRVLRIYPQYQAITLQSLDCKTAPNIAFLLSGGPGTTTNSQPFLLSGESYLSDPSEYSQFALLKASTLFKHYYQRHPPYVWHMAGRQLCVLKALAVTNGGGSGYLTTVVPLMYAGMGTDQKFVRQYLARREVDSRRYIEGMEGEKEASVYDGY</sequence>
<evidence type="ECO:0000313" key="4">
    <source>
        <dbReference type="EMBL" id="KAK0622319.1"/>
    </source>
</evidence>
<keyword evidence="1" id="KW-0694">RNA-binding</keyword>
<dbReference type="PANTHER" id="PTHR23079:SF14">
    <property type="entry name" value="RNA-DEPENDENT RNA POLYMERASE"/>
    <property type="match status" value="1"/>
</dbReference>
<evidence type="ECO:0000256" key="1">
    <source>
        <dbReference type="RuleBase" id="RU363098"/>
    </source>
</evidence>
<comment type="catalytic activity">
    <reaction evidence="1">
        <text>RNA(n) + a ribonucleoside 5'-triphosphate = RNA(n+1) + diphosphate</text>
        <dbReference type="Rhea" id="RHEA:21248"/>
        <dbReference type="Rhea" id="RHEA-COMP:14527"/>
        <dbReference type="Rhea" id="RHEA-COMP:17342"/>
        <dbReference type="ChEBI" id="CHEBI:33019"/>
        <dbReference type="ChEBI" id="CHEBI:61557"/>
        <dbReference type="ChEBI" id="CHEBI:140395"/>
        <dbReference type="EC" id="2.7.7.48"/>
    </reaction>
</comment>
<dbReference type="Proteomes" id="UP001175000">
    <property type="component" value="Unassembled WGS sequence"/>
</dbReference>
<dbReference type="Pfam" id="PF05183">
    <property type="entry name" value="RdRP"/>
    <property type="match status" value="1"/>
</dbReference>
<keyword evidence="1" id="KW-0696">RNA-directed RNA polymerase</keyword>
<dbReference type="InterPro" id="IPR007855">
    <property type="entry name" value="RDRP"/>
</dbReference>
<evidence type="ECO:0000256" key="2">
    <source>
        <dbReference type="SAM" id="MobiDB-lite"/>
    </source>
</evidence>
<dbReference type="GO" id="GO:0003723">
    <property type="term" value="F:RNA binding"/>
    <property type="evidence" value="ECO:0007669"/>
    <property type="project" value="UniProtKB-KW"/>
</dbReference>
<dbReference type="InterPro" id="IPR057596">
    <property type="entry name" value="RDRP_core"/>
</dbReference>
<organism evidence="4 5">
    <name type="scientific">Immersiella caudata</name>
    <dbReference type="NCBI Taxonomy" id="314043"/>
    <lineage>
        <taxon>Eukaryota</taxon>
        <taxon>Fungi</taxon>
        <taxon>Dikarya</taxon>
        <taxon>Ascomycota</taxon>
        <taxon>Pezizomycotina</taxon>
        <taxon>Sordariomycetes</taxon>
        <taxon>Sordariomycetidae</taxon>
        <taxon>Sordariales</taxon>
        <taxon>Lasiosphaeriaceae</taxon>
        <taxon>Immersiella</taxon>
    </lineage>
</organism>
<dbReference type="GO" id="GO:0031380">
    <property type="term" value="C:nuclear RNA-directed RNA polymerase complex"/>
    <property type="evidence" value="ECO:0007669"/>
    <property type="project" value="TreeGrafter"/>
</dbReference>
<proteinExistence type="inferred from homology"/>
<keyword evidence="5" id="KW-1185">Reference proteome</keyword>
<keyword evidence="1" id="KW-0808">Transferase</keyword>
<dbReference type="PANTHER" id="PTHR23079">
    <property type="entry name" value="RNA-DEPENDENT RNA POLYMERASE"/>
    <property type="match status" value="1"/>
</dbReference>
<evidence type="ECO:0000259" key="3">
    <source>
        <dbReference type="Pfam" id="PF05183"/>
    </source>
</evidence>
<dbReference type="Gene3D" id="1.10.8.790">
    <property type="entry name" value="RNA-dependent RNA polymerase, slab domain, helical subdomain-like"/>
    <property type="match status" value="1"/>
</dbReference>
<name>A0AA39WVC7_9PEZI</name>
<keyword evidence="1" id="KW-0548">Nucleotidyltransferase</keyword>
<comment type="caution">
    <text evidence="4">The sequence shown here is derived from an EMBL/GenBank/DDBJ whole genome shotgun (WGS) entry which is preliminary data.</text>
</comment>
<feature type="domain" description="RDRP core" evidence="3">
    <location>
        <begin position="269"/>
        <end position="957"/>
    </location>
</feature>
<feature type="compositionally biased region" description="Acidic residues" evidence="2">
    <location>
        <begin position="25"/>
        <end position="36"/>
    </location>
</feature>
<protein>
    <recommendedName>
        <fullName evidence="1">RNA-dependent RNA polymerase</fullName>
        <ecNumber evidence="1">2.7.7.48</ecNumber>
    </recommendedName>
</protein>
<dbReference type="AlphaFoldDB" id="A0AA39WVC7"/>
<dbReference type="GO" id="GO:0030422">
    <property type="term" value="P:siRNA processing"/>
    <property type="evidence" value="ECO:0007669"/>
    <property type="project" value="TreeGrafter"/>
</dbReference>
<gene>
    <name evidence="4" type="ORF">B0T14DRAFT_427064</name>
</gene>
<dbReference type="EC" id="2.7.7.48" evidence="1"/>
<dbReference type="EMBL" id="JAULSU010000003">
    <property type="protein sequence ID" value="KAK0622319.1"/>
    <property type="molecule type" value="Genomic_DNA"/>
</dbReference>
<feature type="region of interest" description="Disordered" evidence="2">
    <location>
        <begin position="25"/>
        <end position="133"/>
    </location>
</feature>
<accession>A0AA39WVC7</accession>
<evidence type="ECO:0000313" key="5">
    <source>
        <dbReference type="Proteomes" id="UP001175000"/>
    </source>
</evidence>